<gene>
    <name evidence="1" type="ORF">GN958_ATG00021</name>
</gene>
<organism evidence="1 2">
    <name type="scientific">Phytophthora infestans</name>
    <name type="common">Potato late blight agent</name>
    <name type="synonym">Botrytis infestans</name>
    <dbReference type="NCBI Taxonomy" id="4787"/>
    <lineage>
        <taxon>Eukaryota</taxon>
        <taxon>Sar</taxon>
        <taxon>Stramenopiles</taxon>
        <taxon>Oomycota</taxon>
        <taxon>Peronosporomycetes</taxon>
        <taxon>Peronosporales</taxon>
        <taxon>Peronosporaceae</taxon>
        <taxon>Phytophthora</taxon>
    </lineage>
</organism>
<dbReference type="Proteomes" id="UP000704712">
    <property type="component" value="Unassembled WGS sequence"/>
</dbReference>
<sequence length="70" mass="7933">MSYGSAHSIITRALQRNVDETEETDASKPQEEAYLYVSGGKPEKWIAGGFENDQCKLDTPFLRGKRNQRI</sequence>
<evidence type="ECO:0000313" key="1">
    <source>
        <dbReference type="EMBL" id="KAF4150798.1"/>
    </source>
</evidence>
<comment type="caution">
    <text evidence="1">The sequence shown here is derived from an EMBL/GenBank/DDBJ whole genome shotgun (WGS) entry which is preliminary data.</text>
</comment>
<name>A0A8S9VJC7_PHYIN</name>
<evidence type="ECO:0000313" key="2">
    <source>
        <dbReference type="Proteomes" id="UP000704712"/>
    </source>
</evidence>
<protein>
    <submittedName>
        <fullName evidence="1">Uncharacterized protein</fullName>
    </submittedName>
</protein>
<dbReference type="AlphaFoldDB" id="A0A8S9VJC7"/>
<reference evidence="1" key="1">
    <citation type="submission" date="2020-03" db="EMBL/GenBank/DDBJ databases">
        <title>Hybrid Assembly of Korean Phytophthora infestans isolates.</title>
        <authorList>
            <person name="Prokchorchik M."/>
            <person name="Lee Y."/>
            <person name="Seo J."/>
            <person name="Cho J.-H."/>
            <person name="Park Y.-E."/>
            <person name="Jang D.-C."/>
            <person name="Im J.-S."/>
            <person name="Choi J.-G."/>
            <person name="Park H.-J."/>
            <person name="Lee G.-B."/>
            <person name="Lee Y.-G."/>
            <person name="Hong S.-Y."/>
            <person name="Cho K."/>
            <person name="Sohn K.H."/>
        </authorList>
    </citation>
    <scope>NUCLEOTIDE SEQUENCE</scope>
    <source>
        <strain evidence="1">KR_2_A2</strain>
    </source>
</reference>
<dbReference type="EMBL" id="JAACNO010000007">
    <property type="protein sequence ID" value="KAF4150798.1"/>
    <property type="molecule type" value="Genomic_DNA"/>
</dbReference>
<accession>A0A8S9VJC7</accession>
<proteinExistence type="predicted"/>